<comment type="caution">
    <text evidence="2">The sequence shown here is derived from an EMBL/GenBank/DDBJ whole genome shotgun (WGS) entry which is preliminary data.</text>
</comment>
<dbReference type="AlphaFoldDB" id="A0A4R7KP54"/>
<dbReference type="Proteomes" id="UP000295325">
    <property type="component" value="Unassembled WGS sequence"/>
</dbReference>
<dbReference type="InterPro" id="IPR025373">
    <property type="entry name" value="DUF4363"/>
</dbReference>
<evidence type="ECO:0000313" key="3">
    <source>
        <dbReference type="Proteomes" id="UP000295325"/>
    </source>
</evidence>
<keyword evidence="1" id="KW-0472">Membrane</keyword>
<feature type="transmembrane region" description="Helical" evidence="1">
    <location>
        <begin position="6"/>
        <end position="28"/>
    </location>
</feature>
<keyword evidence="1" id="KW-0812">Transmembrane</keyword>
<name>A0A4R7KP54_9CLOT</name>
<dbReference type="EMBL" id="SOAZ01000010">
    <property type="protein sequence ID" value="TDT60899.1"/>
    <property type="molecule type" value="Genomic_DNA"/>
</dbReference>
<gene>
    <name evidence="2" type="ORF">EDD71_11016</name>
</gene>
<sequence>MKGAKILILSSMVFTIILVTGLLIRYYLEKTTSRLLTDIKKAEDFIKNDNWIEAQNAIVRLNKDWDNLKSKWAIFINHHEIDDITVYFKTSEEFIMCRDKAEALASLASLSHYISHIPIMEKLSLENIL</sequence>
<dbReference type="OrthoDB" id="3034917at2"/>
<keyword evidence="1" id="KW-1133">Transmembrane helix</keyword>
<proteinExistence type="predicted"/>
<protein>
    <submittedName>
        <fullName evidence="2">Uncharacterized protein DUF4363</fullName>
    </submittedName>
</protein>
<reference evidence="2 3" key="1">
    <citation type="submission" date="2019-03" db="EMBL/GenBank/DDBJ databases">
        <title>Genomic Encyclopedia of Type Strains, Phase IV (KMG-IV): sequencing the most valuable type-strain genomes for metagenomic binning, comparative biology and taxonomic classification.</title>
        <authorList>
            <person name="Goeker M."/>
        </authorList>
    </citation>
    <scope>NUCLEOTIDE SEQUENCE [LARGE SCALE GENOMIC DNA]</scope>
    <source>
        <strain evidence="2 3">DSM 24455</strain>
    </source>
</reference>
<dbReference type="Pfam" id="PF14276">
    <property type="entry name" value="DUF4363"/>
    <property type="match status" value="1"/>
</dbReference>
<organism evidence="2 3">
    <name type="scientific">Fonticella tunisiensis</name>
    <dbReference type="NCBI Taxonomy" id="1096341"/>
    <lineage>
        <taxon>Bacteria</taxon>
        <taxon>Bacillati</taxon>
        <taxon>Bacillota</taxon>
        <taxon>Clostridia</taxon>
        <taxon>Eubacteriales</taxon>
        <taxon>Clostridiaceae</taxon>
        <taxon>Fonticella</taxon>
    </lineage>
</organism>
<evidence type="ECO:0000313" key="2">
    <source>
        <dbReference type="EMBL" id="TDT60899.1"/>
    </source>
</evidence>
<dbReference type="RefSeq" id="WP_133628078.1">
    <property type="nucleotide sequence ID" value="NZ_SOAZ01000010.1"/>
</dbReference>
<accession>A0A4R7KP54</accession>
<keyword evidence="3" id="KW-1185">Reference proteome</keyword>
<evidence type="ECO:0000256" key="1">
    <source>
        <dbReference type="SAM" id="Phobius"/>
    </source>
</evidence>